<comment type="caution">
    <text evidence="1">The sequence shown here is derived from an EMBL/GenBank/DDBJ whole genome shotgun (WGS) entry which is preliminary data.</text>
</comment>
<organism evidence="1 2">
    <name type="scientific">Mucilaginibacter lappiensis</name>
    <dbReference type="NCBI Taxonomy" id="354630"/>
    <lineage>
        <taxon>Bacteria</taxon>
        <taxon>Pseudomonadati</taxon>
        <taxon>Bacteroidota</taxon>
        <taxon>Sphingobacteriia</taxon>
        <taxon>Sphingobacteriales</taxon>
        <taxon>Sphingobacteriaceae</taxon>
        <taxon>Mucilaginibacter</taxon>
    </lineage>
</organism>
<evidence type="ECO:0000313" key="1">
    <source>
        <dbReference type="EMBL" id="MBB6109768.1"/>
    </source>
</evidence>
<reference evidence="1 2" key="1">
    <citation type="submission" date="2020-08" db="EMBL/GenBank/DDBJ databases">
        <title>Genomic Encyclopedia of Type Strains, Phase IV (KMG-V): Genome sequencing to study the core and pangenomes of soil and plant-associated prokaryotes.</title>
        <authorList>
            <person name="Whitman W."/>
        </authorList>
    </citation>
    <scope>NUCLEOTIDE SEQUENCE [LARGE SCALE GENOMIC DNA]</scope>
    <source>
        <strain evidence="1 2">ANJLi2</strain>
    </source>
</reference>
<sequence length="206" mass="23616">MKKRLLIILLSIGIGFHVFAQKSDYKARLTKVEVQGKVTADSSNIKVDSTINAFNPQYIFTDKDIDIIWLYALTEFDFILTNKSEQTIKIIWDDAAYIDKDGTTHKIFHKGVKYLDRNNSQPPSGIIKGAKISDLIAPTDYAYYSSGSYGGWQQTRLFEKPKRHQPALFDNITSRILLPISFNGTTIEYIFTFSINWFEEVKKKKG</sequence>
<protein>
    <submittedName>
        <fullName evidence="1">Uncharacterized protein</fullName>
    </submittedName>
</protein>
<name>A0ABR6PJI4_9SPHI</name>
<dbReference type="RefSeq" id="WP_076373546.1">
    <property type="nucleotide sequence ID" value="NZ_FTMG01000005.1"/>
</dbReference>
<proteinExistence type="predicted"/>
<dbReference type="EMBL" id="JACHCB010000005">
    <property type="protein sequence ID" value="MBB6109768.1"/>
    <property type="molecule type" value="Genomic_DNA"/>
</dbReference>
<evidence type="ECO:0000313" key="2">
    <source>
        <dbReference type="Proteomes" id="UP000541583"/>
    </source>
</evidence>
<dbReference type="Proteomes" id="UP000541583">
    <property type="component" value="Unassembled WGS sequence"/>
</dbReference>
<accession>A0ABR6PJI4</accession>
<gene>
    <name evidence="1" type="ORF">HDF23_002517</name>
</gene>
<keyword evidence="2" id="KW-1185">Reference proteome</keyword>